<feature type="transmembrane region" description="Helical" evidence="7">
    <location>
        <begin position="951"/>
        <end position="973"/>
    </location>
</feature>
<evidence type="ECO:0000256" key="6">
    <source>
        <dbReference type="SAM" id="Coils"/>
    </source>
</evidence>
<feature type="domain" description="ABC3 transporter permease C-terminal" evidence="8">
    <location>
        <begin position="957"/>
        <end position="1069"/>
    </location>
</feature>
<evidence type="ECO:0000313" key="10">
    <source>
        <dbReference type="Proteomes" id="UP000462760"/>
    </source>
</evidence>
<feature type="transmembrane region" description="Helical" evidence="7">
    <location>
        <begin position="1048"/>
        <end position="1068"/>
    </location>
</feature>
<accession>A0A844FFC1</accession>
<feature type="transmembrane region" description="Helical" evidence="7">
    <location>
        <begin position="551"/>
        <end position="570"/>
    </location>
</feature>
<comment type="caution">
    <text evidence="9">The sequence shown here is derived from an EMBL/GenBank/DDBJ whole genome shotgun (WGS) entry which is preliminary data.</text>
</comment>
<evidence type="ECO:0000256" key="7">
    <source>
        <dbReference type="SAM" id="Phobius"/>
    </source>
</evidence>
<feature type="domain" description="ABC3 transporter permease C-terminal" evidence="8">
    <location>
        <begin position="555"/>
        <end position="674"/>
    </location>
</feature>
<evidence type="ECO:0000256" key="5">
    <source>
        <dbReference type="ARBA" id="ARBA00023136"/>
    </source>
</evidence>
<dbReference type="PANTHER" id="PTHR30287:SF1">
    <property type="entry name" value="INNER MEMBRANE PROTEIN"/>
    <property type="match status" value="1"/>
</dbReference>
<feature type="coiled-coil region" evidence="6">
    <location>
        <begin position="265"/>
        <end position="356"/>
    </location>
</feature>
<keyword evidence="5 7" id="KW-0472">Membrane</keyword>
<feature type="coiled-coil region" evidence="6">
    <location>
        <begin position="411"/>
        <end position="526"/>
    </location>
</feature>
<dbReference type="AlphaFoldDB" id="A0A844FFC1"/>
<dbReference type="OrthoDB" id="5137249at2"/>
<evidence type="ECO:0000313" key="9">
    <source>
        <dbReference type="EMBL" id="MSS42694.1"/>
    </source>
</evidence>
<keyword evidence="2" id="KW-1003">Cell membrane</keyword>
<evidence type="ECO:0000256" key="4">
    <source>
        <dbReference type="ARBA" id="ARBA00022989"/>
    </source>
</evidence>
<dbReference type="GO" id="GO:0005886">
    <property type="term" value="C:plasma membrane"/>
    <property type="evidence" value="ECO:0007669"/>
    <property type="project" value="UniProtKB-SubCell"/>
</dbReference>
<dbReference type="RefSeq" id="WP_154482929.1">
    <property type="nucleotide sequence ID" value="NZ_VULR01000003.1"/>
</dbReference>
<reference evidence="9 10" key="1">
    <citation type="submission" date="2019-08" db="EMBL/GenBank/DDBJ databases">
        <title>In-depth cultivation of the pig gut microbiome towards novel bacterial diversity and tailored functional studies.</title>
        <authorList>
            <person name="Wylensek D."/>
            <person name="Hitch T.C.A."/>
            <person name="Clavel T."/>
        </authorList>
    </citation>
    <scope>NUCLEOTIDE SEQUENCE [LARGE SCALE GENOMIC DNA]</scope>
    <source>
        <strain evidence="9 10">Med78-601-WT-4W-RMD-3</strain>
    </source>
</reference>
<evidence type="ECO:0000256" key="1">
    <source>
        <dbReference type="ARBA" id="ARBA00004651"/>
    </source>
</evidence>
<feature type="transmembrane region" description="Helical" evidence="7">
    <location>
        <begin position="1008"/>
        <end position="1028"/>
    </location>
</feature>
<feature type="transmembrane region" description="Helical" evidence="7">
    <location>
        <begin position="20"/>
        <end position="37"/>
    </location>
</feature>
<protein>
    <submittedName>
        <fullName evidence="9">FtsX-like permease family protein</fullName>
    </submittedName>
</protein>
<dbReference type="EMBL" id="VULR01000003">
    <property type="protein sequence ID" value="MSS42694.1"/>
    <property type="molecule type" value="Genomic_DNA"/>
</dbReference>
<feature type="transmembrane region" description="Helical" evidence="7">
    <location>
        <begin position="721"/>
        <end position="741"/>
    </location>
</feature>
<dbReference type="InterPro" id="IPR003838">
    <property type="entry name" value="ABC3_permease_C"/>
</dbReference>
<evidence type="ECO:0000259" key="8">
    <source>
        <dbReference type="Pfam" id="PF02687"/>
    </source>
</evidence>
<gene>
    <name evidence="9" type="ORF">FYJ27_02965</name>
</gene>
<keyword evidence="3 7" id="KW-0812">Transmembrane</keyword>
<comment type="subcellular location">
    <subcellularLocation>
        <location evidence="1">Cell membrane</location>
        <topology evidence="1">Multi-pass membrane protein</topology>
    </subcellularLocation>
</comment>
<dbReference type="Pfam" id="PF02687">
    <property type="entry name" value="FtsX"/>
    <property type="match status" value="2"/>
</dbReference>
<keyword evidence="6" id="KW-0175">Coiled coil</keyword>
<sequence>MKNPLFKDTFREIKKTKSKFFSIFAIVVLGVAFFAGIKATSPDMKITADKYFDKYRLMDMRLISTVGFTDEDVDIIKELSGAEGVMPSYSIDALVNMEDKDLVLNVLPLPMDRINNPDESYINRTKLVKGRYPKNSGEAVTEKSKMVDMGFSIGSKIKLSSGTDTDISENLKNDEFTIVGIVETPYYISTERGTTNIGNGKVDSFIMIPEENFKIPAYTDVFLTFEEARKTFSYDDEYDNILEPIRKKLDNTGKERSQRRYDEIISEGKEKIEDSKKELKEAEEKSNKELEEAYERIIEGEKEIFNGEKELANKEKEFYQRIKEAEAKISSGKKDLENGEREYKKSIETFSKYKEEAESGFVEGEQKIKDGQKTLDENEAKLNEIKTILETNPSMPEEQKIVLEEKYRKGKQELEYGRKELERAKLELENKKREFSSAENKLIAARKKLDDSKEQIVSEEKKLQEAKKKAETEFAAGHKKLDDSKRELEKGKIDYENGKKEVEEKLADARKKIEEEEEELKNIKDPTWYVIKRNQTLEFIDYGMAADRIDAIAQVFPVFFFLIAALVSLTTMTRMVDEQRTYIGTLKALGYGKFSIALKYILYAGLASVSGSIVGVLIGFKVFPTIIFNAYRIMYTMPPIVTTFNWYYAFISIAFAVLTTTLAALISCYRELKETPALLMRPKVQKSGKRIFLERIKFIWSRLNFSQKVTARNLIRYKKRLFMTVLGVGGCTALMLAGFGLKDSTVDIATKQFDEIYQYDIVVGLKKGVESRKSVKLVDTMEKDEDITDFMLLKEQNIDVAVKNEKKNAFLVVPEDIDRLEDFILLKSRINQEKVPLTNDGVILTEKLAKMLQIDIGDEISIIDEENKKINVKVNGIAENYVSHYVYMSPKLFEKVYGEKVKYKEFLANTKDSSEEFENKLSKRLLKSPEVTSTTFITGVSNSFKDTIGSLNYVVLVLIISAGALAFVVLYNLTNVNVSERLREIATIKVLGFYDNEVSAYVYRENTILTIIGIVVGLFMGVFLHRFIIVTGEIDYMMFARNIKPISYIYSAILTIIFAALVSFAMHFKLKDIKMVESLKSVE</sequence>
<organism evidence="9 10">
    <name type="scientific">Anaerosalibacter bizertensis</name>
    <dbReference type="NCBI Taxonomy" id="932217"/>
    <lineage>
        <taxon>Bacteria</taxon>
        <taxon>Bacillati</taxon>
        <taxon>Bacillota</taxon>
        <taxon>Tissierellia</taxon>
        <taxon>Tissierellales</taxon>
        <taxon>Sporanaerobacteraceae</taxon>
        <taxon>Anaerosalibacter</taxon>
    </lineage>
</organism>
<keyword evidence="4 7" id="KW-1133">Transmembrane helix</keyword>
<dbReference type="PANTHER" id="PTHR30287">
    <property type="entry name" value="MEMBRANE COMPONENT OF PREDICTED ABC SUPERFAMILY METABOLITE UPTAKE TRANSPORTER"/>
    <property type="match status" value="1"/>
</dbReference>
<dbReference type="InterPro" id="IPR038766">
    <property type="entry name" value="Membrane_comp_ABC_pdt"/>
</dbReference>
<evidence type="ECO:0000256" key="3">
    <source>
        <dbReference type="ARBA" id="ARBA00022692"/>
    </source>
</evidence>
<feature type="transmembrane region" description="Helical" evidence="7">
    <location>
        <begin position="646"/>
        <end position="669"/>
    </location>
</feature>
<feature type="transmembrane region" description="Helical" evidence="7">
    <location>
        <begin position="600"/>
        <end position="626"/>
    </location>
</feature>
<dbReference type="Proteomes" id="UP000462760">
    <property type="component" value="Unassembled WGS sequence"/>
</dbReference>
<evidence type="ECO:0000256" key="2">
    <source>
        <dbReference type="ARBA" id="ARBA00022475"/>
    </source>
</evidence>
<proteinExistence type="predicted"/>
<name>A0A844FFC1_9FIRM</name>